<gene>
    <name evidence="2" type="ORF">JTE90_024690</name>
</gene>
<keyword evidence="3" id="KW-1185">Reference proteome</keyword>
<feature type="region of interest" description="Disordered" evidence="1">
    <location>
        <begin position="120"/>
        <end position="203"/>
    </location>
</feature>
<comment type="caution">
    <text evidence="2">The sequence shown here is derived from an EMBL/GenBank/DDBJ whole genome shotgun (WGS) entry which is preliminary data.</text>
</comment>
<evidence type="ECO:0000256" key="1">
    <source>
        <dbReference type="SAM" id="MobiDB-lite"/>
    </source>
</evidence>
<feature type="compositionally biased region" description="Basic and acidic residues" evidence="1">
    <location>
        <begin position="182"/>
        <end position="203"/>
    </location>
</feature>
<proteinExistence type="predicted"/>
<name>A0AAV6UA91_9ARAC</name>
<organism evidence="2 3">
    <name type="scientific">Oedothorax gibbosus</name>
    <dbReference type="NCBI Taxonomy" id="931172"/>
    <lineage>
        <taxon>Eukaryota</taxon>
        <taxon>Metazoa</taxon>
        <taxon>Ecdysozoa</taxon>
        <taxon>Arthropoda</taxon>
        <taxon>Chelicerata</taxon>
        <taxon>Arachnida</taxon>
        <taxon>Araneae</taxon>
        <taxon>Araneomorphae</taxon>
        <taxon>Entelegynae</taxon>
        <taxon>Araneoidea</taxon>
        <taxon>Linyphiidae</taxon>
        <taxon>Erigoninae</taxon>
        <taxon>Oedothorax</taxon>
    </lineage>
</organism>
<evidence type="ECO:0000313" key="3">
    <source>
        <dbReference type="Proteomes" id="UP000827092"/>
    </source>
</evidence>
<evidence type="ECO:0000313" key="2">
    <source>
        <dbReference type="EMBL" id="KAG8180940.1"/>
    </source>
</evidence>
<dbReference type="Proteomes" id="UP000827092">
    <property type="component" value="Unassembled WGS sequence"/>
</dbReference>
<sequence length="291" mass="31998">MQYNPIRSSSFLFPTAQLMVAPPERRENHVPSDGAVSTLLLCLCIEMKTTAWFIEKVSKWFDLMSSRYATLALSKLNPTVYQETISFLQEMMVLFKELEVVQKDGQKRWKPFQTGALLSTASTAEVEQRPQESLGPSSIAPSSGAHHQGAPSPGAPSLGASSSGAPSLGASSSGAPSPAAAEKAKQKTPQEKRKKMTNEVKEAKSQMATFASLNDVLSKKEPEDCDLDGQLLALKLRQYPIARAAYHHARNRLYYSINHPPPHSLLILCIKIHDSLHLQLLPFPLQHLLSV</sequence>
<dbReference type="EMBL" id="JAFNEN010000539">
    <property type="protein sequence ID" value="KAG8180940.1"/>
    <property type="molecule type" value="Genomic_DNA"/>
</dbReference>
<reference evidence="2 3" key="1">
    <citation type="journal article" date="2022" name="Nat. Ecol. Evol.">
        <title>A masculinizing supergene underlies an exaggerated male reproductive morph in a spider.</title>
        <authorList>
            <person name="Hendrickx F."/>
            <person name="De Corte Z."/>
            <person name="Sonet G."/>
            <person name="Van Belleghem S.M."/>
            <person name="Kostlbacher S."/>
            <person name="Vangestel C."/>
        </authorList>
    </citation>
    <scope>NUCLEOTIDE SEQUENCE [LARGE SCALE GENOMIC DNA]</scope>
    <source>
        <strain evidence="2">W744_W776</strain>
    </source>
</reference>
<protein>
    <submittedName>
        <fullName evidence="2">Uncharacterized protein</fullName>
    </submittedName>
</protein>
<accession>A0AAV6UA91</accession>
<dbReference type="AlphaFoldDB" id="A0AAV6UA91"/>
<feature type="compositionally biased region" description="Low complexity" evidence="1">
    <location>
        <begin position="149"/>
        <end position="181"/>
    </location>
</feature>